<evidence type="ECO:0000313" key="2">
    <source>
        <dbReference type="Proteomes" id="UP000053105"/>
    </source>
</evidence>
<dbReference type="EMBL" id="KQ435762">
    <property type="protein sequence ID" value="KOX75529.1"/>
    <property type="molecule type" value="Genomic_DNA"/>
</dbReference>
<name>A0A0M9A482_9HYME</name>
<proteinExistence type="predicted"/>
<dbReference type="Proteomes" id="UP000053105">
    <property type="component" value="Unassembled WGS sequence"/>
</dbReference>
<reference evidence="1 2" key="1">
    <citation type="submission" date="2015-07" db="EMBL/GenBank/DDBJ databases">
        <title>The genome of Melipona quadrifasciata.</title>
        <authorList>
            <person name="Pan H."/>
            <person name="Kapheim K."/>
        </authorList>
    </citation>
    <scope>NUCLEOTIDE SEQUENCE [LARGE SCALE GENOMIC DNA]</scope>
    <source>
        <strain evidence="1">0111107301</strain>
        <tissue evidence="1">Whole body</tissue>
    </source>
</reference>
<sequence length="225" mass="25256">MEILYTIYVQFFDEKTSPSKLLDSSISLHCATSGKSSDGNTMWLSPLILGNTKYRNCCNFAKKGKEEENRTTINRFEARSLYLQASCGRTRPRRSKKLDIRAPYNRDTALWTLSTKSGIKIAEPIYRLLDAGRVKGQERARSGIVIAILGVGRRDFQSLSMVDDVSTGGRDGGVKCTRITCVTKEAHYQASALPTLRFVRHMSKSQRDLSFITKLFNISDGNLTL</sequence>
<gene>
    <name evidence="1" type="ORF">WN51_12273</name>
</gene>
<keyword evidence="2" id="KW-1185">Reference proteome</keyword>
<organism evidence="1 2">
    <name type="scientific">Melipona quadrifasciata</name>
    <dbReference type="NCBI Taxonomy" id="166423"/>
    <lineage>
        <taxon>Eukaryota</taxon>
        <taxon>Metazoa</taxon>
        <taxon>Ecdysozoa</taxon>
        <taxon>Arthropoda</taxon>
        <taxon>Hexapoda</taxon>
        <taxon>Insecta</taxon>
        <taxon>Pterygota</taxon>
        <taxon>Neoptera</taxon>
        <taxon>Endopterygota</taxon>
        <taxon>Hymenoptera</taxon>
        <taxon>Apocrita</taxon>
        <taxon>Aculeata</taxon>
        <taxon>Apoidea</taxon>
        <taxon>Anthophila</taxon>
        <taxon>Apidae</taxon>
        <taxon>Melipona</taxon>
    </lineage>
</organism>
<protein>
    <submittedName>
        <fullName evidence="1">Uncharacterized protein</fullName>
    </submittedName>
</protein>
<dbReference type="AlphaFoldDB" id="A0A0M9A482"/>
<evidence type="ECO:0000313" key="1">
    <source>
        <dbReference type="EMBL" id="KOX75529.1"/>
    </source>
</evidence>
<accession>A0A0M9A482</accession>